<feature type="signal peptide" evidence="1">
    <location>
        <begin position="1"/>
        <end position="21"/>
    </location>
</feature>
<keyword evidence="3" id="KW-1185">Reference proteome</keyword>
<protein>
    <recommendedName>
        <fullName evidence="4">Lipoprotein</fullName>
    </recommendedName>
</protein>
<evidence type="ECO:0000313" key="3">
    <source>
        <dbReference type="Proteomes" id="UP001463665"/>
    </source>
</evidence>
<evidence type="ECO:0000256" key="1">
    <source>
        <dbReference type="SAM" id="SignalP"/>
    </source>
</evidence>
<dbReference type="AlphaFoldDB" id="A0AAU6WUG5"/>
<sequence length="133" mass="15140">MKLLIPTICFLMITASCSGNSSPQNLTWYNDSSITNIIEDPEHPEEQMRISIGISAQVFYISKKSPDYKSLMEKADLSLKKTYLLTSGLKIKPILLKGLNNQSIRICTQLYFNVRPWLIAMAGFFTVEKLFQI</sequence>
<accession>A0AAU6WUG5</accession>
<name>A0AAU6WUG5_9FLAO</name>
<evidence type="ECO:0000313" key="2">
    <source>
        <dbReference type="EMBL" id="XAO76253.1"/>
    </source>
</evidence>
<feature type="chain" id="PRO_5043772606" description="Lipoprotein" evidence="1">
    <location>
        <begin position="22"/>
        <end position="133"/>
    </location>
</feature>
<evidence type="ECO:0008006" key="4">
    <source>
        <dbReference type="Google" id="ProtNLM"/>
    </source>
</evidence>
<gene>
    <name evidence="2" type="ORF">AAFP95_11025</name>
</gene>
<dbReference type="PROSITE" id="PS51257">
    <property type="entry name" value="PROKAR_LIPOPROTEIN"/>
    <property type="match status" value="1"/>
</dbReference>
<dbReference type="EMBL" id="CP154834">
    <property type="protein sequence ID" value="XAO76253.1"/>
    <property type="molecule type" value="Genomic_DNA"/>
</dbReference>
<dbReference type="RefSeq" id="WP_345767661.1">
    <property type="nucleotide sequence ID" value="NZ_CP154834.1"/>
</dbReference>
<reference evidence="2 3" key="1">
    <citation type="submission" date="2024-04" db="EMBL/GenBank/DDBJ databases">
        <title>Genome sequencing and assembly of rice foliar adapted Chryseobacterium endophyticum OsEnb-ALM-A6.</title>
        <authorList>
            <person name="Kumar S."/>
            <person name="Javed M."/>
            <person name="Chouhan V."/>
            <person name="Charishma K."/>
            <person name="Patel A."/>
            <person name="Kumar M."/>
            <person name="Sahu K.P."/>
            <person name="Kumar A."/>
        </authorList>
    </citation>
    <scope>NUCLEOTIDE SEQUENCE [LARGE SCALE GENOMIC DNA]</scope>
    <source>
        <strain evidence="2 3">OsEnb-ALM-A6</strain>
    </source>
</reference>
<organism evidence="2 3">
    <name type="scientific">Chryseobacterium endophyticum</name>
    <dbReference type="NCBI Taxonomy" id="1854762"/>
    <lineage>
        <taxon>Bacteria</taxon>
        <taxon>Pseudomonadati</taxon>
        <taxon>Bacteroidota</taxon>
        <taxon>Flavobacteriia</taxon>
        <taxon>Flavobacteriales</taxon>
        <taxon>Weeksellaceae</taxon>
        <taxon>Chryseobacterium group</taxon>
        <taxon>Chryseobacterium</taxon>
    </lineage>
</organism>
<proteinExistence type="predicted"/>
<dbReference type="Proteomes" id="UP001463665">
    <property type="component" value="Chromosome"/>
</dbReference>
<keyword evidence="1" id="KW-0732">Signal</keyword>